<evidence type="ECO:0000256" key="2">
    <source>
        <dbReference type="ARBA" id="ARBA00006213"/>
    </source>
</evidence>
<feature type="transmembrane region" description="Helical" evidence="7">
    <location>
        <begin position="102"/>
        <end position="124"/>
    </location>
</feature>
<evidence type="ECO:0000313" key="9">
    <source>
        <dbReference type="EMBL" id="KAJ0971723.1"/>
    </source>
</evidence>
<proteinExistence type="inferred from homology"/>
<reference evidence="9" key="2">
    <citation type="journal article" date="2022" name="Hortic Res">
        <title>The genome of Dioscorea zingiberensis sheds light on the biosynthesis, origin and evolution of the medicinally important diosgenin saponins.</title>
        <authorList>
            <person name="Li Y."/>
            <person name="Tan C."/>
            <person name="Li Z."/>
            <person name="Guo J."/>
            <person name="Li S."/>
            <person name="Chen X."/>
            <person name="Wang C."/>
            <person name="Dai X."/>
            <person name="Yang H."/>
            <person name="Song W."/>
            <person name="Hou L."/>
            <person name="Xu J."/>
            <person name="Tong Z."/>
            <person name="Xu A."/>
            <person name="Yuan X."/>
            <person name="Wang W."/>
            <person name="Yang Q."/>
            <person name="Chen L."/>
            <person name="Sun Z."/>
            <person name="Wang K."/>
            <person name="Pan B."/>
            <person name="Chen J."/>
            <person name="Bao Y."/>
            <person name="Liu F."/>
            <person name="Qi X."/>
            <person name="Gang D.R."/>
            <person name="Wen J."/>
            <person name="Li J."/>
        </authorList>
    </citation>
    <scope>NUCLEOTIDE SEQUENCE</scope>
    <source>
        <strain evidence="9">Dzin_1.0</strain>
    </source>
</reference>
<feature type="region of interest" description="Disordered" evidence="8">
    <location>
        <begin position="358"/>
        <end position="387"/>
    </location>
</feature>
<comment type="similarity">
    <text evidence="2 7">Belongs to the purine permeases (TC 2.A.7.14) family.</text>
</comment>
<dbReference type="Proteomes" id="UP001085076">
    <property type="component" value="Miscellaneous, Linkage group lg05"/>
</dbReference>
<feature type="transmembrane region" description="Helical" evidence="7">
    <location>
        <begin position="188"/>
        <end position="208"/>
    </location>
</feature>
<dbReference type="GO" id="GO:0005345">
    <property type="term" value="F:purine nucleobase transmembrane transporter activity"/>
    <property type="evidence" value="ECO:0007669"/>
    <property type="project" value="UniProtKB-UniRule"/>
</dbReference>
<keyword evidence="6 7" id="KW-0472">Membrane</keyword>
<protein>
    <recommendedName>
        <fullName evidence="7">Probable purine permease</fullName>
    </recommendedName>
</protein>
<dbReference type="InterPro" id="IPR037185">
    <property type="entry name" value="EmrE-like"/>
</dbReference>
<evidence type="ECO:0000256" key="1">
    <source>
        <dbReference type="ARBA" id="ARBA00004141"/>
    </source>
</evidence>
<feature type="transmembrane region" description="Helical" evidence="7">
    <location>
        <begin position="130"/>
        <end position="151"/>
    </location>
</feature>
<sequence>MEVQESRVAAGRQQGRPSLMAKMYRGVSDRSGDRLLLAINYGLLLVGTLSSSILLRFYYIHGGSSRWLTTLIQSSAFPILLLPIFFSSNASSHLFSTFTPKLLLLCVSIGLLNGVNNLLISWGISYLPLSTSSLILSSQLAFTLLLSVLLVRQTITFINLNCVILLTLNAILLAVGSDSVRLDGTTKLQFFKGFFATLGASLLFALYLPLVQLVYQGLSKYKTVMEMQVIMQASATVFALMGMMAGGGVAEVRKDMRKERGGFDLGLRVYWGTVAATAVCWQMCIMGTAGLVFLTSSLNSGVCMTALLSLNVLGGGVVFGDAFGAEKAVSLVLCLWAFSSYLYGEYRSREREVEDHEECEEMVRLGSESTGDADGGEGDGQHDGSLV</sequence>
<feature type="transmembrane region" description="Helical" evidence="7">
    <location>
        <begin position="158"/>
        <end position="176"/>
    </location>
</feature>
<comment type="subcellular location">
    <subcellularLocation>
        <location evidence="1 7">Membrane</location>
        <topology evidence="1 7">Multi-pass membrane protein</topology>
    </subcellularLocation>
</comment>
<feature type="transmembrane region" description="Helical" evidence="7">
    <location>
        <begin position="71"/>
        <end position="90"/>
    </location>
</feature>
<evidence type="ECO:0000256" key="6">
    <source>
        <dbReference type="ARBA" id="ARBA00023136"/>
    </source>
</evidence>
<evidence type="ECO:0000256" key="3">
    <source>
        <dbReference type="ARBA" id="ARBA00022448"/>
    </source>
</evidence>
<dbReference type="OrthoDB" id="683622at2759"/>
<dbReference type="GO" id="GO:0015211">
    <property type="term" value="F:purine nucleoside transmembrane transporter activity"/>
    <property type="evidence" value="ECO:0007669"/>
    <property type="project" value="UniProtKB-UniRule"/>
</dbReference>
<dbReference type="Pfam" id="PF16913">
    <property type="entry name" value="PUNUT"/>
    <property type="match status" value="1"/>
</dbReference>
<gene>
    <name evidence="9" type="ORF">J5N97_019682</name>
</gene>
<dbReference type="AlphaFoldDB" id="A0A9D5CFH1"/>
<evidence type="ECO:0000256" key="8">
    <source>
        <dbReference type="SAM" id="MobiDB-lite"/>
    </source>
</evidence>
<comment type="caution">
    <text evidence="9">The sequence shown here is derived from an EMBL/GenBank/DDBJ whole genome shotgun (WGS) entry which is preliminary data.</text>
</comment>
<feature type="transmembrane region" description="Helical" evidence="7">
    <location>
        <begin position="301"/>
        <end position="322"/>
    </location>
</feature>
<feature type="transmembrane region" description="Helical" evidence="7">
    <location>
        <begin position="328"/>
        <end position="344"/>
    </location>
</feature>
<dbReference type="GO" id="GO:0016020">
    <property type="term" value="C:membrane"/>
    <property type="evidence" value="ECO:0007669"/>
    <property type="project" value="UniProtKB-SubCell"/>
</dbReference>
<reference evidence="9" key="1">
    <citation type="submission" date="2021-03" db="EMBL/GenBank/DDBJ databases">
        <authorList>
            <person name="Li Z."/>
            <person name="Yang C."/>
        </authorList>
    </citation>
    <scope>NUCLEOTIDE SEQUENCE</scope>
    <source>
        <strain evidence="9">Dzin_1.0</strain>
        <tissue evidence="9">Leaf</tissue>
    </source>
</reference>
<dbReference type="PANTHER" id="PTHR31376">
    <property type="entry name" value="OS09G0467300 PROTEIN-RELATED"/>
    <property type="match status" value="1"/>
</dbReference>
<dbReference type="InterPro" id="IPR030182">
    <property type="entry name" value="PUP_plant"/>
</dbReference>
<feature type="transmembrane region" description="Helical" evidence="7">
    <location>
        <begin position="229"/>
        <end position="249"/>
    </location>
</feature>
<evidence type="ECO:0000313" key="10">
    <source>
        <dbReference type="Proteomes" id="UP001085076"/>
    </source>
</evidence>
<dbReference type="PANTHER" id="PTHR31376:SF3">
    <property type="entry name" value="PURINE PERMEASE 4-RELATED"/>
    <property type="match status" value="1"/>
</dbReference>
<evidence type="ECO:0000256" key="5">
    <source>
        <dbReference type="ARBA" id="ARBA00022989"/>
    </source>
</evidence>
<feature type="transmembrane region" description="Helical" evidence="7">
    <location>
        <begin position="35"/>
        <end position="59"/>
    </location>
</feature>
<keyword evidence="4 7" id="KW-0812">Transmembrane</keyword>
<feature type="transmembrane region" description="Helical" evidence="7">
    <location>
        <begin position="269"/>
        <end position="294"/>
    </location>
</feature>
<keyword evidence="3 7" id="KW-0813">Transport</keyword>
<organism evidence="9 10">
    <name type="scientific">Dioscorea zingiberensis</name>
    <dbReference type="NCBI Taxonomy" id="325984"/>
    <lineage>
        <taxon>Eukaryota</taxon>
        <taxon>Viridiplantae</taxon>
        <taxon>Streptophyta</taxon>
        <taxon>Embryophyta</taxon>
        <taxon>Tracheophyta</taxon>
        <taxon>Spermatophyta</taxon>
        <taxon>Magnoliopsida</taxon>
        <taxon>Liliopsida</taxon>
        <taxon>Dioscoreales</taxon>
        <taxon>Dioscoreaceae</taxon>
        <taxon>Dioscorea</taxon>
    </lineage>
</organism>
<keyword evidence="10" id="KW-1185">Reference proteome</keyword>
<keyword evidence="5 7" id="KW-1133">Transmembrane helix</keyword>
<accession>A0A9D5CFH1</accession>
<evidence type="ECO:0000256" key="7">
    <source>
        <dbReference type="RuleBase" id="RU368015"/>
    </source>
</evidence>
<name>A0A9D5CFH1_9LILI</name>
<evidence type="ECO:0000256" key="4">
    <source>
        <dbReference type="ARBA" id="ARBA00022692"/>
    </source>
</evidence>
<dbReference type="EMBL" id="JAGGNH010000005">
    <property type="protein sequence ID" value="KAJ0971723.1"/>
    <property type="molecule type" value="Genomic_DNA"/>
</dbReference>
<dbReference type="SUPFAM" id="SSF103481">
    <property type="entry name" value="Multidrug resistance efflux transporter EmrE"/>
    <property type="match status" value="1"/>
</dbReference>